<dbReference type="Gene3D" id="1.25.10.10">
    <property type="entry name" value="Leucine-rich Repeat Variant"/>
    <property type="match status" value="1"/>
</dbReference>
<dbReference type="SUPFAM" id="SSF48371">
    <property type="entry name" value="ARM repeat"/>
    <property type="match status" value="1"/>
</dbReference>
<feature type="region of interest" description="Disordered" evidence="1">
    <location>
        <begin position="182"/>
        <end position="239"/>
    </location>
</feature>
<feature type="compositionally biased region" description="Acidic residues" evidence="1">
    <location>
        <begin position="102"/>
        <end position="117"/>
    </location>
</feature>
<name>A0AA36IAY3_9DINO</name>
<gene>
    <name evidence="2" type="ORF">EVOR1521_LOCUS11151</name>
</gene>
<sequence>MVREERLEALMQVRGHALQQQNCWPLWADEQVRRAVLDAIQAPDPERGKSLYTEEGPPPNHPSVRTAACGVLVQLAMDEAVREEMAQDTLVRESLVEALQVEAEEAEEAKEAEETPEGDGKEEEKEEVGTPFFVQSRAQQLLAMLVPARACAKALQRPQAALGLSRLYEGAEVAEAEEDFEWVEEGEEEEEFEDDPLVETEATTELPAHSPGSEPEKDRGEKAKAARSGSDSDSEVDPDSLLAEVEDILNAKKPSSDEDLLQALVAMAAVDNEEELRQLPPWRLGAARSRRLDALWTFAAAAARAEASLWRPEVRDALVNGAQASQPDAVRVSSLGVLSALAAREENRQAMWRDPQVRQVFVLAAADQTSPGSGEDVRHLRPQKTELRLQALLGLWAFAENEELRQEIWSDSRIVASLRTAAEQPPLRKMALAVLQRLPCAENQAAMVAEGIPKIFGAALTTEELDRRCRRGCELARDRLLAA</sequence>
<proteinExistence type="predicted"/>
<feature type="region of interest" description="Disordered" evidence="1">
    <location>
        <begin position="102"/>
        <end position="128"/>
    </location>
</feature>
<feature type="compositionally biased region" description="Acidic residues" evidence="1">
    <location>
        <begin position="182"/>
        <end position="198"/>
    </location>
</feature>
<feature type="compositionally biased region" description="Basic and acidic residues" evidence="1">
    <location>
        <begin position="214"/>
        <end position="224"/>
    </location>
</feature>
<dbReference type="InterPro" id="IPR011989">
    <property type="entry name" value="ARM-like"/>
</dbReference>
<evidence type="ECO:0000256" key="1">
    <source>
        <dbReference type="SAM" id="MobiDB-lite"/>
    </source>
</evidence>
<dbReference type="InterPro" id="IPR016024">
    <property type="entry name" value="ARM-type_fold"/>
</dbReference>
<dbReference type="Proteomes" id="UP001178507">
    <property type="component" value="Unassembled WGS sequence"/>
</dbReference>
<reference evidence="2" key="1">
    <citation type="submission" date="2023-08" db="EMBL/GenBank/DDBJ databases">
        <authorList>
            <person name="Chen Y."/>
            <person name="Shah S."/>
            <person name="Dougan E. K."/>
            <person name="Thang M."/>
            <person name="Chan C."/>
        </authorList>
    </citation>
    <scope>NUCLEOTIDE SEQUENCE</scope>
</reference>
<dbReference type="EMBL" id="CAUJNA010001101">
    <property type="protein sequence ID" value="CAJ1384245.1"/>
    <property type="molecule type" value="Genomic_DNA"/>
</dbReference>
<comment type="caution">
    <text evidence="2">The sequence shown here is derived from an EMBL/GenBank/DDBJ whole genome shotgun (WGS) entry which is preliminary data.</text>
</comment>
<evidence type="ECO:0000313" key="2">
    <source>
        <dbReference type="EMBL" id="CAJ1384245.1"/>
    </source>
</evidence>
<keyword evidence="3" id="KW-1185">Reference proteome</keyword>
<protein>
    <submittedName>
        <fullName evidence="2">Uncharacterized protein</fullName>
    </submittedName>
</protein>
<organism evidence="2 3">
    <name type="scientific">Effrenium voratum</name>
    <dbReference type="NCBI Taxonomy" id="2562239"/>
    <lineage>
        <taxon>Eukaryota</taxon>
        <taxon>Sar</taxon>
        <taxon>Alveolata</taxon>
        <taxon>Dinophyceae</taxon>
        <taxon>Suessiales</taxon>
        <taxon>Symbiodiniaceae</taxon>
        <taxon>Effrenium</taxon>
    </lineage>
</organism>
<evidence type="ECO:0000313" key="3">
    <source>
        <dbReference type="Proteomes" id="UP001178507"/>
    </source>
</evidence>
<accession>A0AA36IAY3</accession>
<dbReference type="AlphaFoldDB" id="A0AA36IAY3"/>